<reference evidence="1" key="2">
    <citation type="submission" date="2025-09" db="UniProtKB">
        <authorList>
            <consortium name="Ensembl"/>
        </authorList>
    </citation>
    <scope>IDENTIFICATION</scope>
</reference>
<accession>A0A8C6U5D5</accession>
<dbReference type="AlphaFoldDB" id="A0A8C6U5D5"/>
<name>A0A8C6U5D5_9GOBI</name>
<keyword evidence="2" id="KW-1185">Reference proteome</keyword>
<evidence type="ECO:0000313" key="2">
    <source>
        <dbReference type="Proteomes" id="UP000694523"/>
    </source>
</evidence>
<protein>
    <submittedName>
        <fullName evidence="1">Uncharacterized protein</fullName>
    </submittedName>
</protein>
<reference evidence="1" key="1">
    <citation type="submission" date="2025-08" db="UniProtKB">
        <authorList>
            <consortium name="Ensembl"/>
        </authorList>
    </citation>
    <scope>IDENTIFICATION</scope>
</reference>
<dbReference type="Ensembl" id="ENSNMLT00000034897.1">
    <property type="protein sequence ID" value="ENSNMLP00000031311.1"/>
    <property type="gene ID" value="ENSNMLG00000019685.1"/>
</dbReference>
<organism evidence="1 2">
    <name type="scientific">Neogobius melanostomus</name>
    <name type="common">round goby</name>
    <dbReference type="NCBI Taxonomy" id="47308"/>
    <lineage>
        <taxon>Eukaryota</taxon>
        <taxon>Metazoa</taxon>
        <taxon>Chordata</taxon>
        <taxon>Craniata</taxon>
        <taxon>Vertebrata</taxon>
        <taxon>Euteleostomi</taxon>
        <taxon>Actinopterygii</taxon>
        <taxon>Neopterygii</taxon>
        <taxon>Teleostei</taxon>
        <taxon>Neoteleostei</taxon>
        <taxon>Acanthomorphata</taxon>
        <taxon>Gobiaria</taxon>
        <taxon>Gobiiformes</taxon>
        <taxon>Gobioidei</taxon>
        <taxon>Gobiidae</taxon>
        <taxon>Benthophilinae</taxon>
        <taxon>Neogobiini</taxon>
        <taxon>Neogobius</taxon>
    </lineage>
</organism>
<sequence length="89" mass="10684">SCFRSFCHYFVNLGDKSKEPKVLRKPRSEDRLLHFSAGLNILHRYEESWYQLHRRTKDSAQAAQVTETLNVWRQIRVYFNVNVKEVLKT</sequence>
<proteinExistence type="predicted"/>
<dbReference type="Proteomes" id="UP000694523">
    <property type="component" value="Unplaced"/>
</dbReference>
<evidence type="ECO:0000313" key="1">
    <source>
        <dbReference type="Ensembl" id="ENSNMLP00000031311.1"/>
    </source>
</evidence>